<evidence type="ECO:0000313" key="3">
    <source>
        <dbReference type="Proteomes" id="UP000001307"/>
    </source>
</evidence>
<proteinExistence type="predicted"/>
<evidence type="ECO:0000256" key="1">
    <source>
        <dbReference type="SAM" id="MobiDB-lite"/>
    </source>
</evidence>
<gene>
    <name evidence="2" type="ORF">GSOID_T00017794001</name>
</gene>
<dbReference type="InParanoid" id="E4X3F3"/>
<feature type="compositionally biased region" description="Polar residues" evidence="1">
    <location>
        <begin position="12"/>
        <end position="21"/>
    </location>
</feature>
<reference evidence="2" key="1">
    <citation type="journal article" date="2010" name="Science">
        <title>Plasticity of animal genome architecture unmasked by rapid evolution of a pelagic tunicate.</title>
        <authorList>
            <person name="Denoeud F."/>
            <person name="Henriet S."/>
            <person name="Mungpakdee S."/>
            <person name="Aury J.M."/>
            <person name="Da Silva C."/>
            <person name="Brinkmann H."/>
            <person name="Mikhaleva J."/>
            <person name="Olsen L.C."/>
            <person name="Jubin C."/>
            <person name="Canestro C."/>
            <person name="Bouquet J.M."/>
            <person name="Danks G."/>
            <person name="Poulain J."/>
            <person name="Campsteijn C."/>
            <person name="Adamski M."/>
            <person name="Cross I."/>
            <person name="Yadetie F."/>
            <person name="Muffato M."/>
            <person name="Louis A."/>
            <person name="Butcher S."/>
            <person name="Tsagkogeorga G."/>
            <person name="Konrad A."/>
            <person name="Singh S."/>
            <person name="Jensen M.F."/>
            <person name="Cong E.H."/>
            <person name="Eikeseth-Otteraa H."/>
            <person name="Noel B."/>
            <person name="Anthouard V."/>
            <person name="Porcel B.M."/>
            <person name="Kachouri-Lafond R."/>
            <person name="Nishino A."/>
            <person name="Ugolini M."/>
            <person name="Chourrout P."/>
            <person name="Nishida H."/>
            <person name="Aasland R."/>
            <person name="Huzurbazar S."/>
            <person name="Westhof E."/>
            <person name="Delsuc F."/>
            <person name="Lehrach H."/>
            <person name="Reinhardt R."/>
            <person name="Weissenbach J."/>
            <person name="Roy S.W."/>
            <person name="Artiguenave F."/>
            <person name="Postlethwait J.H."/>
            <person name="Manak J.R."/>
            <person name="Thompson E.M."/>
            <person name="Jaillon O."/>
            <person name="Du Pasquier L."/>
            <person name="Boudinot P."/>
            <person name="Liberles D.A."/>
            <person name="Volff J.N."/>
            <person name="Philippe H."/>
            <person name="Lenhard B."/>
            <person name="Roest Crollius H."/>
            <person name="Wincker P."/>
            <person name="Chourrout D."/>
        </authorList>
    </citation>
    <scope>NUCLEOTIDE SEQUENCE [LARGE SCALE GENOMIC DNA]</scope>
</reference>
<keyword evidence="3" id="KW-1185">Reference proteome</keyword>
<accession>E4X3F3</accession>
<organism evidence="2">
    <name type="scientific">Oikopleura dioica</name>
    <name type="common">Tunicate</name>
    <dbReference type="NCBI Taxonomy" id="34765"/>
    <lineage>
        <taxon>Eukaryota</taxon>
        <taxon>Metazoa</taxon>
        <taxon>Chordata</taxon>
        <taxon>Tunicata</taxon>
        <taxon>Appendicularia</taxon>
        <taxon>Copelata</taxon>
        <taxon>Oikopleuridae</taxon>
        <taxon>Oikopleura</taxon>
    </lineage>
</organism>
<dbReference type="EMBL" id="FN653023">
    <property type="protein sequence ID" value="CBY18157.1"/>
    <property type="molecule type" value="Genomic_DNA"/>
</dbReference>
<dbReference type="AlphaFoldDB" id="E4X3F3"/>
<feature type="compositionally biased region" description="Basic and acidic residues" evidence="1">
    <location>
        <begin position="22"/>
        <end position="33"/>
    </location>
</feature>
<evidence type="ECO:0000313" key="2">
    <source>
        <dbReference type="EMBL" id="CBY18157.1"/>
    </source>
</evidence>
<dbReference type="Proteomes" id="UP000001307">
    <property type="component" value="Unassembled WGS sequence"/>
</dbReference>
<protein>
    <submittedName>
        <fullName evidence="2">Uncharacterized protein</fullName>
    </submittedName>
</protein>
<name>E4X3F3_OIKDI</name>
<sequence length="64" mass="7523">MPVTLRNHQRNNRLGQSLSSIQEDRSPQNDFRHLRSRGRSSSTQTGVRFRCLAVQQIQFRIMPK</sequence>
<feature type="region of interest" description="Disordered" evidence="1">
    <location>
        <begin position="1"/>
        <end position="47"/>
    </location>
</feature>